<dbReference type="AlphaFoldDB" id="A0A4U0TTV3"/>
<evidence type="ECO:0000256" key="1">
    <source>
        <dbReference type="SAM" id="MobiDB-lite"/>
    </source>
</evidence>
<evidence type="ECO:0000313" key="2">
    <source>
        <dbReference type="EMBL" id="TKA25396.1"/>
    </source>
</evidence>
<dbReference type="CDD" id="cd07067">
    <property type="entry name" value="HP_PGM_like"/>
    <property type="match status" value="1"/>
</dbReference>
<dbReference type="InterPro" id="IPR013078">
    <property type="entry name" value="His_Pase_superF_clade-1"/>
</dbReference>
<evidence type="ECO:0000313" key="3">
    <source>
        <dbReference type="Proteomes" id="UP000310066"/>
    </source>
</evidence>
<comment type="caution">
    <text evidence="2">The sequence shown here is derived from an EMBL/GenBank/DDBJ whole genome shotgun (WGS) entry which is preliminary data.</text>
</comment>
<proteinExistence type="predicted"/>
<dbReference type="Pfam" id="PF00300">
    <property type="entry name" value="His_Phos_1"/>
    <property type="match status" value="1"/>
</dbReference>
<protein>
    <submittedName>
        <fullName evidence="2">Uncharacterized protein</fullName>
    </submittedName>
</protein>
<dbReference type="Gene3D" id="3.40.50.1240">
    <property type="entry name" value="Phosphoglycerate mutase-like"/>
    <property type="match status" value="1"/>
</dbReference>
<feature type="compositionally biased region" description="Basic and acidic residues" evidence="1">
    <location>
        <begin position="205"/>
        <end position="226"/>
    </location>
</feature>
<dbReference type="PANTHER" id="PTHR48100:SF54">
    <property type="entry name" value="PHOSPHATASE SPAC5H10.03-RELATED"/>
    <property type="match status" value="1"/>
</dbReference>
<feature type="region of interest" description="Disordered" evidence="1">
    <location>
        <begin position="205"/>
        <end position="254"/>
    </location>
</feature>
<organism evidence="2 3">
    <name type="scientific">Friedmanniomyces endolithicus</name>
    <dbReference type="NCBI Taxonomy" id="329885"/>
    <lineage>
        <taxon>Eukaryota</taxon>
        <taxon>Fungi</taxon>
        <taxon>Dikarya</taxon>
        <taxon>Ascomycota</taxon>
        <taxon>Pezizomycotina</taxon>
        <taxon>Dothideomycetes</taxon>
        <taxon>Dothideomycetidae</taxon>
        <taxon>Mycosphaerellales</taxon>
        <taxon>Teratosphaeriaceae</taxon>
        <taxon>Friedmanniomyces</taxon>
    </lineage>
</organism>
<dbReference type="GO" id="GO:0016791">
    <property type="term" value="F:phosphatase activity"/>
    <property type="evidence" value="ECO:0007669"/>
    <property type="project" value="TreeGrafter"/>
</dbReference>
<dbReference type="InterPro" id="IPR029033">
    <property type="entry name" value="His_PPase_superfam"/>
</dbReference>
<dbReference type="OrthoDB" id="496981at2759"/>
<dbReference type="GO" id="GO:0005737">
    <property type="term" value="C:cytoplasm"/>
    <property type="evidence" value="ECO:0007669"/>
    <property type="project" value="TreeGrafter"/>
</dbReference>
<dbReference type="SMART" id="SM00855">
    <property type="entry name" value="PGAM"/>
    <property type="match status" value="1"/>
</dbReference>
<reference evidence="2 3" key="1">
    <citation type="submission" date="2017-03" db="EMBL/GenBank/DDBJ databases">
        <title>Genomes of endolithic fungi from Antarctica.</title>
        <authorList>
            <person name="Coleine C."/>
            <person name="Masonjones S."/>
            <person name="Stajich J.E."/>
        </authorList>
    </citation>
    <scope>NUCLEOTIDE SEQUENCE [LARGE SCALE GENOMIC DNA]</scope>
    <source>
        <strain evidence="2 3">CCFEE 5311</strain>
    </source>
</reference>
<dbReference type="Proteomes" id="UP000310066">
    <property type="component" value="Unassembled WGS sequence"/>
</dbReference>
<gene>
    <name evidence="2" type="ORF">B0A54_17275</name>
</gene>
<sequence>MAPIIHCVRHAQGYHNLNVANHTMPDPQLTPFGEEQCRLLDQNFPYHANVDCVVASPLKRTMRTALLGFGQDLNKNGLKVMALPELQETSDLPCDTGSAPDVLAKEFEGWPVDLSLVTPDWNSKRGKWDPLPAAIEARAKEARLWLMARPEKEIVVVTHGGFLHFFTEDWSDSARFCGTGWANTEFRSYTFSQSDPSEAHLIETPESKKLRKSGDAKPLDREEQVQLKRTTQMDWQDQGYVDEGKAQATMRAKV</sequence>
<dbReference type="SUPFAM" id="SSF53254">
    <property type="entry name" value="Phosphoglycerate mutase-like"/>
    <property type="match status" value="1"/>
</dbReference>
<name>A0A4U0TTV3_9PEZI</name>
<dbReference type="EMBL" id="NAJP01000158">
    <property type="protein sequence ID" value="TKA25396.1"/>
    <property type="molecule type" value="Genomic_DNA"/>
</dbReference>
<dbReference type="PANTHER" id="PTHR48100">
    <property type="entry name" value="BROAD-SPECIFICITY PHOSPHATASE YOR283W-RELATED"/>
    <property type="match status" value="1"/>
</dbReference>
<dbReference type="InterPro" id="IPR050275">
    <property type="entry name" value="PGM_Phosphatase"/>
</dbReference>
<accession>A0A4U0TTV3</accession>